<name>A0A381RZ59_9ZZZZ</name>
<dbReference type="AlphaFoldDB" id="A0A381RZ59"/>
<accession>A0A381RZ59</accession>
<gene>
    <name evidence="1" type="ORF">METZ01_LOCUS48111</name>
</gene>
<organism evidence="1">
    <name type="scientific">marine metagenome</name>
    <dbReference type="NCBI Taxonomy" id="408172"/>
    <lineage>
        <taxon>unclassified sequences</taxon>
        <taxon>metagenomes</taxon>
        <taxon>ecological metagenomes</taxon>
    </lineage>
</organism>
<evidence type="ECO:0000313" key="1">
    <source>
        <dbReference type="EMBL" id="SUZ95257.1"/>
    </source>
</evidence>
<dbReference type="EMBL" id="UINC01002309">
    <property type="protein sequence ID" value="SUZ95257.1"/>
    <property type="molecule type" value="Genomic_DNA"/>
</dbReference>
<protein>
    <submittedName>
        <fullName evidence="1">Uncharacterized protein</fullName>
    </submittedName>
</protein>
<sequence>MPLDFTYGKPELPKGHALVYFSDSQEQNYYASYIVLLPVTVDVTKYVPPFLMNQVGELGPGDMSAFAFPPAPEEVESLEELKDLSEKREDDLIFGGTCDPMDVTNSMMKVNEIVQEYLEIYEDAYGANILESRSDPENSISGHVNDVLYSLMSEPDRLGELTKLVGRLRYAVESKEEGLAVETETDIEALATYLPSSYQVDSLLQWAVSPEKNSASLADLYLKRCFHLAREEYVELGKVEADIAELSGP</sequence>
<proteinExistence type="predicted"/>
<reference evidence="1" key="1">
    <citation type="submission" date="2018-05" db="EMBL/GenBank/DDBJ databases">
        <authorList>
            <person name="Lanie J.A."/>
            <person name="Ng W.-L."/>
            <person name="Kazmierczak K.M."/>
            <person name="Andrzejewski T.M."/>
            <person name="Davidsen T.M."/>
            <person name="Wayne K.J."/>
            <person name="Tettelin H."/>
            <person name="Glass J.I."/>
            <person name="Rusch D."/>
            <person name="Podicherti R."/>
            <person name="Tsui H.-C.T."/>
            <person name="Winkler M.E."/>
        </authorList>
    </citation>
    <scope>NUCLEOTIDE SEQUENCE</scope>
</reference>